<dbReference type="Proteomes" id="UP001620597">
    <property type="component" value="Unassembled WGS sequence"/>
</dbReference>
<feature type="transmembrane region" description="Helical" evidence="7">
    <location>
        <begin position="30"/>
        <end position="49"/>
    </location>
</feature>
<comment type="caution">
    <text evidence="8">The sequence shown here is derived from an EMBL/GenBank/DDBJ whole genome shotgun (WGS) entry which is preliminary data.</text>
</comment>
<dbReference type="InterPro" id="IPR007341">
    <property type="entry name" value="Transgly_assoc"/>
</dbReference>
<evidence type="ECO:0000313" key="9">
    <source>
        <dbReference type="Proteomes" id="UP001620597"/>
    </source>
</evidence>
<reference evidence="8 9" key="1">
    <citation type="submission" date="2024-03" db="EMBL/GenBank/DDBJ databases">
        <title>High-quality draft genome sequence of Oceanobacter sp. wDCs-4.</title>
        <authorList>
            <person name="Dong C."/>
        </authorList>
    </citation>
    <scope>NUCLEOTIDE SEQUENCE [LARGE SCALE GENOMIC DNA]</scope>
    <source>
        <strain evidence="9">wDCs-4</strain>
    </source>
</reference>
<evidence type="ECO:0000256" key="4">
    <source>
        <dbReference type="ARBA" id="ARBA00022692"/>
    </source>
</evidence>
<keyword evidence="9" id="KW-1185">Reference proteome</keyword>
<evidence type="ECO:0000256" key="5">
    <source>
        <dbReference type="ARBA" id="ARBA00022989"/>
    </source>
</evidence>
<proteinExistence type="inferred from homology"/>
<keyword evidence="5 7" id="KW-1133">Transmembrane helix</keyword>
<sequence>MDLMSLLVFLLIGAVAGWLAGTLKRGGGFGFFGNMVIGVTGAFIGGFVFNLLGIAAVGFIGSVIMATVGALLLLYIGSVIRRA</sequence>
<keyword evidence="6 7" id="KW-0472">Membrane</keyword>
<keyword evidence="3" id="KW-1003">Cell membrane</keyword>
<comment type="subcellular location">
    <subcellularLocation>
        <location evidence="1">Cell membrane</location>
        <topology evidence="1">Multi-pass membrane protein</topology>
    </subcellularLocation>
</comment>
<keyword evidence="4 7" id="KW-0812">Transmembrane</keyword>
<dbReference type="Pfam" id="PF04226">
    <property type="entry name" value="Transgly_assoc"/>
    <property type="match status" value="1"/>
</dbReference>
<evidence type="ECO:0000313" key="8">
    <source>
        <dbReference type="EMBL" id="MFK4751775.1"/>
    </source>
</evidence>
<feature type="transmembrane region" description="Helical" evidence="7">
    <location>
        <begin position="55"/>
        <end position="76"/>
    </location>
</feature>
<comment type="similarity">
    <text evidence="2">Belongs to the UPF0410 family.</text>
</comment>
<evidence type="ECO:0000256" key="6">
    <source>
        <dbReference type="ARBA" id="ARBA00023136"/>
    </source>
</evidence>
<dbReference type="PANTHER" id="PTHR33884:SF3">
    <property type="entry name" value="UPF0410 PROTEIN YMGE"/>
    <property type="match status" value="1"/>
</dbReference>
<protein>
    <submittedName>
        <fullName evidence="8">GlsB/YeaQ/YmgE family stress response membrane protein</fullName>
    </submittedName>
</protein>
<dbReference type="RefSeq" id="WP_369856442.1">
    <property type="nucleotide sequence ID" value="NZ_JBBKTX010000004.1"/>
</dbReference>
<accession>A0ABW8NFP5</accession>
<evidence type="ECO:0000256" key="1">
    <source>
        <dbReference type="ARBA" id="ARBA00004651"/>
    </source>
</evidence>
<evidence type="ECO:0000256" key="3">
    <source>
        <dbReference type="ARBA" id="ARBA00022475"/>
    </source>
</evidence>
<dbReference type="PANTHER" id="PTHR33884">
    <property type="entry name" value="UPF0410 PROTEIN YMGE"/>
    <property type="match status" value="1"/>
</dbReference>
<evidence type="ECO:0000256" key="2">
    <source>
        <dbReference type="ARBA" id="ARBA00011006"/>
    </source>
</evidence>
<feature type="transmembrane region" description="Helical" evidence="7">
    <location>
        <begin position="6"/>
        <end position="23"/>
    </location>
</feature>
<evidence type="ECO:0000256" key="7">
    <source>
        <dbReference type="SAM" id="Phobius"/>
    </source>
</evidence>
<name>A0ABW8NFP5_9GAMM</name>
<gene>
    <name evidence="8" type="ORF">WG929_05040</name>
</gene>
<dbReference type="EMBL" id="JBBKTX010000004">
    <property type="protein sequence ID" value="MFK4751775.1"/>
    <property type="molecule type" value="Genomic_DNA"/>
</dbReference>
<organism evidence="8 9">
    <name type="scientific">Oceanobacter antarcticus</name>
    <dbReference type="NCBI Taxonomy" id="3133425"/>
    <lineage>
        <taxon>Bacteria</taxon>
        <taxon>Pseudomonadati</taxon>
        <taxon>Pseudomonadota</taxon>
        <taxon>Gammaproteobacteria</taxon>
        <taxon>Oceanospirillales</taxon>
        <taxon>Oceanospirillaceae</taxon>
        <taxon>Oceanobacter</taxon>
    </lineage>
</organism>